<dbReference type="InterPro" id="IPR016461">
    <property type="entry name" value="COMT-like"/>
</dbReference>
<proteinExistence type="predicted"/>
<dbReference type="RefSeq" id="WP_014143413.1">
    <property type="nucleotide sequence ID" value="NC_016111.1"/>
</dbReference>
<dbReference type="InterPro" id="IPR036390">
    <property type="entry name" value="WH_DNA-bd_sf"/>
</dbReference>
<keyword evidence="1 5" id="KW-0489">Methyltransferase</keyword>
<dbReference type="InterPro" id="IPR029063">
    <property type="entry name" value="SAM-dependent_MTases_sf"/>
</dbReference>
<dbReference type="KEGG" id="scy:SCATT_26580"/>
<evidence type="ECO:0000256" key="3">
    <source>
        <dbReference type="ARBA" id="ARBA00022691"/>
    </source>
</evidence>
<dbReference type="InterPro" id="IPR036388">
    <property type="entry name" value="WH-like_DNA-bd_sf"/>
</dbReference>
<dbReference type="PROSITE" id="PS51683">
    <property type="entry name" value="SAM_OMT_II"/>
    <property type="match status" value="1"/>
</dbReference>
<accession>F8K3B7</accession>
<sequence>MSSSSLDSAVYGLFTTHALHLADKHGVLAHLIAHGPSDPAAIAAARGIDQETLERLLIVLAAAGLIRRAADGAYAPVAELVPFLDPADPRYLGGFVRHLVENTAGQLGRLDAYLVRGKAAVDAGLPSPFESIYRDEQATADFLEAMWNLSFEPSRELAALAGLEGTGHLVDVGGASGAFAVAALTRYPELRVTVFDLPQVAPHLARTRDAHGLDGRLEFAPGDFFTDELPAADCVSFGYILSDWEDEFCVELLRKAYRALPPGGRVLVMERLFDEDGGPLPTAAMNLSMHVETRGRHRTAAEYAGLLTAAGFTGAATHRSTWDKHLVTGRRS</sequence>
<dbReference type="InterPro" id="IPR001077">
    <property type="entry name" value="COMT_C"/>
</dbReference>
<dbReference type="GO" id="GO:0032259">
    <property type="term" value="P:methylation"/>
    <property type="evidence" value="ECO:0007669"/>
    <property type="project" value="UniProtKB-KW"/>
</dbReference>
<dbReference type="eggNOG" id="COG4106">
    <property type="taxonomic scope" value="Bacteria"/>
</dbReference>
<evidence type="ECO:0000313" key="6">
    <source>
        <dbReference type="Proteomes" id="UP000007842"/>
    </source>
</evidence>
<dbReference type="KEGG" id="sct:SCAT_2676"/>
<dbReference type="PATRIC" id="fig|1003195.11.peg.4167"/>
<accession>G8WZQ3</accession>
<evidence type="ECO:0000256" key="2">
    <source>
        <dbReference type="ARBA" id="ARBA00022679"/>
    </source>
</evidence>
<dbReference type="Pfam" id="PF00891">
    <property type="entry name" value="Methyltransf_2"/>
    <property type="match status" value="1"/>
</dbReference>
<dbReference type="SUPFAM" id="SSF53335">
    <property type="entry name" value="S-adenosyl-L-methionine-dependent methyltransferases"/>
    <property type="match status" value="1"/>
</dbReference>
<dbReference type="GO" id="GO:0008171">
    <property type="term" value="F:O-methyltransferase activity"/>
    <property type="evidence" value="ECO:0007669"/>
    <property type="project" value="InterPro"/>
</dbReference>
<dbReference type="Proteomes" id="UP000007842">
    <property type="component" value="Chromosome"/>
</dbReference>
<evidence type="ECO:0000313" key="5">
    <source>
        <dbReference type="EMBL" id="AEW95029.1"/>
    </source>
</evidence>
<name>F8K3B7_STREN</name>
<dbReference type="EMBL" id="CP003219">
    <property type="protein sequence ID" value="AEW95029.1"/>
    <property type="molecule type" value="Genomic_DNA"/>
</dbReference>
<dbReference type="Gene3D" id="3.40.50.150">
    <property type="entry name" value="Vaccinia Virus protein VP39"/>
    <property type="match status" value="1"/>
</dbReference>
<dbReference type="STRING" id="1003195.SCATT_26580"/>
<gene>
    <name evidence="5" type="ordered locus">SCATT_26580</name>
</gene>
<dbReference type="AlphaFoldDB" id="F8K3B7"/>
<dbReference type="PANTHER" id="PTHR43712">
    <property type="entry name" value="PUTATIVE (AFU_ORTHOLOGUE AFUA_4G14580)-RELATED"/>
    <property type="match status" value="1"/>
</dbReference>
<evidence type="ECO:0000259" key="4">
    <source>
        <dbReference type="Pfam" id="PF00891"/>
    </source>
</evidence>
<reference evidence="6" key="1">
    <citation type="submission" date="2011-12" db="EMBL/GenBank/DDBJ databases">
        <title>Complete genome sequence of Streptomyces cattleya strain DSM 46488.</title>
        <authorList>
            <person name="Ou H.-Y."/>
            <person name="Li P."/>
            <person name="Zhao C."/>
            <person name="O'Hagan D."/>
            <person name="Deng Z."/>
        </authorList>
    </citation>
    <scope>NUCLEOTIDE SEQUENCE [LARGE SCALE GENOMIC DNA]</scope>
    <source>
        <strain evidence="6">ATCC 35852 / DSM 46488 / JCM 4925 / NBRC 14057 / NRRL 8057</strain>
    </source>
</reference>
<protein>
    <submittedName>
        <fullName evidence="5">O-methyltransferase family protein</fullName>
    </submittedName>
</protein>
<evidence type="ECO:0000256" key="1">
    <source>
        <dbReference type="ARBA" id="ARBA00022603"/>
    </source>
</evidence>
<keyword evidence="2 5" id="KW-0808">Transferase</keyword>
<dbReference type="SUPFAM" id="SSF46785">
    <property type="entry name" value="Winged helix' DNA-binding domain"/>
    <property type="match status" value="1"/>
</dbReference>
<keyword evidence="6" id="KW-1185">Reference proteome</keyword>
<dbReference type="OrthoDB" id="582216at2"/>
<organism evidence="5 6">
    <name type="scientific">Streptantibioticus cattleyicolor (strain ATCC 35852 / DSM 46488 / JCM 4925 / NBRC 14057 / NRRL 8057)</name>
    <name type="common">Streptomyces cattleya</name>
    <dbReference type="NCBI Taxonomy" id="1003195"/>
    <lineage>
        <taxon>Bacteria</taxon>
        <taxon>Bacillati</taxon>
        <taxon>Actinomycetota</taxon>
        <taxon>Actinomycetes</taxon>
        <taxon>Kitasatosporales</taxon>
        <taxon>Streptomycetaceae</taxon>
        <taxon>Streptantibioticus</taxon>
    </lineage>
</organism>
<feature type="domain" description="O-methyltransferase C-terminal" evidence="4">
    <location>
        <begin position="126"/>
        <end position="312"/>
    </location>
</feature>
<dbReference type="Gene3D" id="1.10.10.10">
    <property type="entry name" value="Winged helix-like DNA-binding domain superfamily/Winged helix DNA-binding domain"/>
    <property type="match status" value="1"/>
</dbReference>
<dbReference type="HOGENOM" id="CLU_005533_4_0_11"/>
<dbReference type="CDD" id="cd02440">
    <property type="entry name" value="AdoMet_MTases"/>
    <property type="match status" value="1"/>
</dbReference>
<dbReference type="PANTHER" id="PTHR43712:SF2">
    <property type="entry name" value="O-METHYLTRANSFERASE CICE"/>
    <property type="match status" value="1"/>
</dbReference>
<keyword evidence="3" id="KW-0949">S-adenosyl-L-methionine</keyword>